<dbReference type="PROSITE" id="PS50887">
    <property type="entry name" value="GGDEF"/>
    <property type="match status" value="1"/>
</dbReference>
<dbReference type="SUPFAM" id="SSF158472">
    <property type="entry name" value="HAMP domain-like"/>
    <property type="match status" value="1"/>
</dbReference>
<dbReference type="InterPro" id="IPR035965">
    <property type="entry name" value="PAS-like_dom_sf"/>
</dbReference>
<keyword evidence="2" id="KW-0472">Membrane</keyword>
<feature type="domain" description="PAC" evidence="4">
    <location>
        <begin position="466"/>
        <end position="518"/>
    </location>
</feature>
<dbReference type="SUPFAM" id="SSF55785">
    <property type="entry name" value="PYP-like sensor domain (PAS domain)"/>
    <property type="match status" value="3"/>
</dbReference>
<keyword evidence="9" id="KW-1185">Reference proteome</keyword>
<sequence length="1077" mass="120973">MKPIHTLRLQRALPLLVIGAFGLLLAFSLWYQHSQMLRSIEARAQNDVRQMLADSEIRIESLIRHEEKDMLAVEMAMFGVNSAINNAALIDDGGSVMLATRLEWLGRDFRQVLPDFASSACASIRLKQNAIIEYTADRQRLLGCQPVMLALEAGKIRPTRIGLLLLDYDLSRFKTDSWHALLKSMLPVLIIGALLMVAVGAIISFWIDRPLRYLTDVVARFKEGDYLASAHMSGKGELATLGEAWNRMRERLQETIAQLEESKERLAVTLFSIGDAVIATDTDNHVTFMNDVAQQLTGWSLSDALGKELEEVFVIINALTRKCAEAPAKRVLATGQTVGLANHTVLISRDKAEYQIADSAAPIRARDGAILGVVLVFRDVTEEYHLRESLSYERSLLRCIIDAVPDLIFFKDRNGVYLGCNQAFAEFAGRAESQQIGKTDFDFFEHETAEFFRQKDMEMFETGESCGNEEWVKYPDGRRRLLDTIKTPFYAPDGQLLGVVGISRDITERKRFEEQLLASEERIRSLGNNLPDGYIYQYALDSDGKPCFQFVSKGVEKIHGVGVEQVLSDPATLFGQVDPAQIAQYREAEKRSRRELSDFSMELRLKYPEGGERWLSLCSRPKLMGDSPVWDGVAIDITEKKRSEEQIWRQANFDPLTGLPNRQMFHDRLDQEIRKCSRNGASFALLFIDLDHFKEINDTLGHALGDELLQIAARRLRGCVRDTDTVSRLGGDEFTIIMTGIESADAVERVAQAVLSCMMEPFPLNGESSYVSASVGITLYPTDAMDAAQLIQNADQAMYAAKSNGRNGYSYFTVELQYAAQYRMNMINDLRNALSLQQFEMYYQPIVELKNGGIHKAEALIRWRHPSKGLVSPGLFISVAEENGLIVRIGDWAFRQVVSQVRIFRQALAADFQVSINKSPMQFRQNNGSESDWLECLRQMGLPGDSVVIEITEGLLLDVSPNTSRQLLNYRDAGVQVSLDDFGTGYSSLAYIQKFDIDYLKIDQRFIANLSTNSTNMALCEAIILMAHKLGIKVIAEGIETEAQHALLREMGCDYGQGYLFSRPMPADDFVAMLAAR</sequence>
<feature type="domain" description="PAC" evidence="4">
    <location>
        <begin position="340"/>
        <end position="392"/>
    </location>
</feature>
<dbReference type="CDD" id="cd01949">
    <property type="entry name" value="GGDEF"/>
    <property type="match status" value="1"/>
</dbReference>
<dbReference type="Gene3D" id="3.30.450.20">
    <property type="entry name" value="PAS domain"/>
    <property type="match status" value="3"/>
</dbReference>
<evidence type="ECO:0000259" key="6">
    <source>
        <dbReference type="PROSITE" id="PS50885"/>
    </source>
</evidence>
<feature type="domain" description="HAMP" evidence="6">
    <location>
        <begin position="205"/>
        <end position="257"/>
    </location>
</feature>
<dbReference type="SMART" id="SM00052">
    <property type="entry name" value="EAL"/>
    <property type="match status" value="1"/>
</dbReference>
<dbReference type="Pfam" id="PF13426">
    <property type="entry name" value="PAS_9"/>
    <property type="match status" value="1"/>
</dbReference>
<evidence type="ECO:0000259" key="4">
    <source>
        <dbReference type="PROSITE" id="PS50113"/>
    </source>
</evidence>
<protein>
    <submittedName>
        <fullName evidence="8">EAL domain-containing protein</fullName>
    </submittedName>
</protein>
<dbReference type="PROSITE" id="PS50113">
    <property type="entry name" value="PAC"/>
    <property type="match status" value="3"/>
</dbReference>
<dbReference type="SMART" id="SM00086">
    <property type="entry name" value="PAC"/>
    <property type="match status" value="3"/>
</dbReference>
<dbReference type="InterPro" id="IPR035919">
    <property type="entry name" value="EAL_sf"/>
</dbReference>
<evidence type="ECO:0000256" key="2">
    <source>
        <dbReference type="SAM" id="Phobius"/>
    </source>
</evidence>
<dbReference type="PROSITE" id="PS50112">
    <property type="entry name" value="PAS"/>
    <property type="match status" value="2"/>
</dbReference>
<dbReference type="PROSITE" id="PS50883">
    <property type="entry name" value="EAL"/>
    <property type="match status" value="1"/>
</dbReference>
<dbReference type="Pfam" id="PF00672">
    <property type="entry name" value="HAMP"/>
    <property type="match status" value="1"/>
</dbReference>
<feature type="domain" description="EAL" evidence="5">
    <location>
        <begin position="823"/>
        <end position="1077"/>
    </location>
</feature>
<dbReference type="InterPro" id="IPR013656">
    <property type="entry name" value="PAS_4"/>
</dbReference>
<dbReference type="InterPro" id="IPR043128">
    <property type="entry name" value="Rev_trsase/Diguanyl_cyclase"/>
</dbReference>
<keyword evidence="2" id="KW-1133">Transmembrane helix</keyword>
<dbReference type="InterPro" id="IPR001610">
    <property type="entry name" value="PAC"/>
</dbReference>
<evidence type="ECO:0000259" key="5">
    <source>
        <dbReference type="PROSITE" id="PS50883"/>
    </source>
</evidence>
<dbReference type="NCBIfam" id="TIGR00254">
    <property type="entry name" value="GGDEF"/>
    <property type="match status" value="1"/>
</dbReference>
<feature type="domain" description="PAS" evidence="3">
    <location>
        <begin position="393"/>
        <end position="463"/>
    </location>
</feature>
<dbReference type="Pfam" id="PF00563">
    <property type="entry name" value="EAL"/>
    <property type="match status" value="1"/>
</dbReference>
<evidence type="ECO:0000256" key="1">
    <source>
        <dbReference type="SAM" id="Coils"/>
    </source>
</evidence>
<keyword evidence="1" id="KW-0175">Coiled coil</keyword>
<evidence type="ECO:0000259" key="7">
    <source>
        <dbReference type="PROSITE" id="PS50887"/>
    </source>
</evidence>
<dbReference type="InterPro" id="IPR003660">
    <property type="entry name" value="HAMP_dom"/>
</dbReference>
<feature type="coiled-coil region" evidence="1">
    <location>
        <begin position="242"/>
        <end position="269"/>
    </location>
</feature>
<dbReference type="SUPFAM" id="SSF141868">
    <property type="entry name" value="EAL domain-like"/>
    <property type="match status" value="1"/>
</dbReference>
<dbReference type="Pfam" id="PF00990">
    <property type="entry name" value="GGDEF"/>
    <property type="match status" value="1"/>
</dbReference>
<evidence type="ECO:0000313" key="8">
    <source>
        <dbReference type="EMBL" id="WAR43156.1"/>
    </source>
</evidence>
<dbReference type="InterPro" id="IPR000014">
    <property type="entry name" value="PAS"/>
</dbReference>
<dbReference type="SMART" id="SM00304">
    <property type="entry name" value="HAMP"/>
    <property type="match status" value="1"/>
</dbReference>
<name>A0ABY7GFC6_9GAMM</name>
<dbReference type="PANTHER" id="PTHR44757:SF2">
    <property type="entry name" value="BIOFILM ARCHITECTURE MAINTENANCE PROTEIN MBAA"/>
    <property type="match status" value="1"/>
</dbReference>
<feature type="domain" description="PAC" evidence="4">
    <location>
        <begin position="599"/>
        <end position="649"/>
    </location>
</feature>
<proteinExistence type="predicted"/>
<evidence type="ECO:0000259" key="3">
    <source>
        <dbReference type="PROSITE" id="PS50112"/>
    </source>
</evidence>
<feature type="transmembrane region" description="Helical" evidence="2">
    <location>
        <begin position="186"/>
        <end position="207"/>
    </location>
</feature>
<dbReference type="InterPro" id="IPR052155">
    <property type="entry name" value="Biofilm_reg_signaling"/>
</dbReference>
<dbReference type="Pfam" id="PF08448">
    <property type="entry name" value="PAS_4"/>
    <property type="match status" value="2"/>
</dbReference>
<dbReference type="CDD" id="cd06225">
    <property type="entry name" value="HAMP"/>
    <property type="match status" value="1"/>
</dbReference>
<dbReference type="PROSITE" id="PS50885">
    <property type="entry name" value="HAMP"/>
    <property type="match status" value="1"/>
</dbReference>
<dbReference type="NCBIfam" id="TIGR00229">
    <property type="entry name" value="sensory_box"/>
    <property type="match status" value="3"/>
</dbReference>
<accession>A0ABY7GFC6</accession>
<dbReference type="PANTHER" id="PTHR44757">
    <property type="entry name" value="DIGUANYLATE CYCLASE DGCP"/>
    <property type="match status" value="1"/>
</dbReference>
<dbReference type="InterPro" id="IPR000700">
    <property type="entry name" value="PAS-assoc_C"/>
</dbReference>
<dbReference type="SMART" id="SM00267">
    <property type="entry name" value="GGDEF"/>
    <property type="match status" value="1"/>
</dbReference>
<feature type="transmembrane region" description="Helical" evidence="2">
    <location>
        <begin position="12"/>
        <end position="31"/>
    </location>
</feature>
<dbReference type="CDD" id="cd00130">
    <property type="entry name" value="PAS"/>
    <property type="match status" value="2"/>
</dbReference>
<dbReference type="InterPro" id="IPR001633">
    <property type="entry name" value="EAL_dom"/>
</dbReference>
<dbReference type="RefSeq" id="WP_255188136.1">
    <property type="nucleotide sequence ID" value="NZ_CP113517.1"/>
</dbReference>
<dbReference type="SMART" id="SM00091">
    <property type="entry name" value="PAS"/>
    <property type="match status" value="2"/>
</dbReference>
<reference evidence="8" key="1">
    <citation type="submission" date="2022-11" db="EMBL/GenBank/DDBJ databases">
        <title>Methylomonas rapida sp. nov., Carotenoid-Producing Obligate Methanotrophs with High Growth Characteristics and Biotechnological Potential.</title>
        <authorList>
            <person name="Tikhonova E.N."/>
            <person name="Suleimanov R.Z."/>
            <person name="Miroshnikov K."/>
            <person name="Oshkin I.Y."/>
            <person name="Belova S.E."/>
            <person name="Danilova O.V."/>
            <person name="Ashikhmin A."/>
            <person name="Konopkin A."/>
            <person name="But S.Y."/>
            <person name="Khmelenina V.N."/>
            <person name="Kuznetsov N."/>
            <person name="Pimenov N.V."/>
            <person name="Dedysh S.N."/>
        </authorList>
    </citation>
    <scope>NUCLEOTIDE SEQUENCE</scope>
    <source>
        <strain evidence="8">MP1</strain>
    </source>
</reference>
<dbReference type="CDD" id="cd01948">
    <property type="entry name" value="EAL"/>
    <property type="match status" value="1"/>
</dbReference>
<dbReference type="Proteomes" id="UP001162780">
    <property type="component" value="Chromosome"/>
</dbReference>
<evidence type="ECO:0000313" key="9">
    <source>
        <dbReference type="Proteomes" id="UP001162780"/>
    </source>
</evidence>
<dbReference type="InterPro" id="IPR029787">
    <property type="entry name" value="Nucleotide_cyclase"/>
</dbReference>
<dbReference type="Gene3D" id="3.20.20.450">
    <property type="entry name" value="EAL domain"/>
    <property type="match status" value="1"/>
</dbReference>
<dbReference type="InterPro" id="IPR000160">
    <property type="entry name" value="GGDEF_dom"/>
</dbReference>
<feature type="domain" description="PAS" evidence="3">
    <location>
        <begin position="262"/>
        <end position="335"/>
    </location>
</feature>
<dbReference type="EMBL" id="CP113517">
    <property type="protein sequence ID" value="WAR43156.1"/>
    <property type="molecule type" value="Genomic_DNA"/>
</dbReference>
<dbReference type="SUPFAM" id="SSF55073">
    <property type="entry name" value="Nucleotide cyclase"/>
    <property type="match status" value="1"/>
</dbReference>
<feature type="domain" description="GGDEF" evidence="7">
    <location>
        <begin position="681"/>
        <end position="814"/>
    </location>
</feature>
<gene>
    <name evidence="8" type="ORF">NM686_012205</name>
</gene>
<keyword evidence="2" id="KW-0812">Transmembrane</keyword>
<organism evidence="8 9">
    <name type="scientific">Methylomonas rapida</name>
    <dbReference type="NCBI Taxonomy" id="2963939"/>
    <lineage>
        <taxon>Bacteria</taxon>
        <taxon>Pseudomonadati</taxon>
        <taxon>Pseudomonadota</taxon>
        <taxon>Gammaproteobacteria</taxon>
        <taxon>Methylococcales</taxon>
        <taxon>Methylococcaceae</taxon>
        <taxon>Methylomonas</taxon>
    </lineage>
</organism>
<dbReference type="Gene3D" id="3.30.70.270">
    <property type="match status" value="1"/>
</dbReference>
<dbReference type="Gene3D" id="6.10.340.10">
    <property type="match status" value="1"/>
</dbReference>